<organism evidence="6 7">
    <name type="scientific">Phaeomoniella chlamydospora</name>
    <name type="common">Phaeoacremonium chlamydosporum</name>
    <dbReference type="NCBI Taxonomy" id="158046"/>
    <lineage>
        <taxon>Eukaryota</taxon>
        <taxon>Fungi</taxon>
        <taxon>Dikarya</taxon>
        <taxon>Ascomycota</taxon>
        <taxon>Pezizomycotina</taxon>
        <taxon>Eurotiomycetes</taxon>
        <taxon>Chaetothyriomycetidae</taxon>
        <taxon>Phaeomoniellales</taxon>
        <taxon>Phaeomoniellaceae</taxon>
        <taxon>Phaeomoniella</taxon>
    </lineage>
</organism>
<dbReference type="PANTHER" id="PTHR31859">
    <property type="entry name" value="TETRATRICOPEPTIDE REPEAT PROTEIN 39 FAMILY MEMBER"/>
    <property type="match status" value="1"/>
</dbReference>
<evidence type="ECO:0000256" key="4">
    <source>
        <dbReference type="ARBA" id="ARBA00043897"/>
    </source>
</evidence>
<sequence length="769" mass="85887">MEGAALIMNDDVDGAEKRLAKGQSSFHKLGRGLVTFLRATYGFESEFMKEASERLADAEASASSDHAKAIKNGGAYESTIYATGSEYALVTVEAQIMAAVVGVLNESLTESIRGFYKIRKAFATLEGLLAMETKYANESLAKQSAESLGSVESSPSTVEIGRTPVDLKTAFSIPPSNTVSTATSGSNNDRNESDEEEFIDANEELPEAPTPTTYEGHLEIQHNPNKLSNPSLLDPVEVIVSSKNDKENLPETPSMPTSSSHQLLNLDPDSSAFSNPLDGFVHSGINLCFGILLLLISTIPPAFSKLLSIVGFRGDREKGILLLWQSSKFHNIHGAMAALCLLVWYNVLVGSCDIVPDPPEDSTPQTQVEGYPALRLRNLLSATSQRYPKSQLWKLERARMASSQRQLSKALDILKQPSTSSLKQAAGLHMFERSLNAMYAHQHRLCYESFLTCVDLNNWSQAMYYYNAGASHLALYRNLRNSNPKEADKHAKAAESYFQTAPTHTGKKRIMARQLPFDIFVSRKIQKWEQRAKDWNCSFVDAIGVSPTEEMCYLWNGYRKMSYADLEESLNILSWSDNLETNPQWKEESADEGAILALLRAAIYRHLRKHEKAKALLQKEVLNLPKTNFKGPLRDDWPQPVAHYEMGVNYWMERSQYQREYGTQLVVNNVDDLDLSLLSEKDPRTMTSTTAETETETETETNPNVRSRTSSIPLDIEKDRKLVSSCKSHIEKARNWESYGLESRIGIKVTNAVDAIGKWEKRHGGQLTI</sequence>
<gene>
    <name evidence="6" type="ORF">UCRPC4_g04320</name>
</gene>
<proteinExistence type="predicted"/>
<dbReference type="GO" id="GO:0005634">
    <property type="term" value="C:nucleus"/>
    <property type="evidence" value="ECO:0007669"/>
    <property type="project" value="TreeGrafter"/>
</dbReference>
<name>A0A0G2EAJ5_PHACM</name>
<protein>
    <recommendedName>
        <fullName evidence="2">Inclusion body clearance protein IML2</fullName>
    </recommendedName>
    <alternativeName>
        <fullName evidence="3">Inclusion body clearance protein iml2</fullName>
    </alternativeName>
</protein>
<dbReference type="Pfam" id="PF10300">
    <property type="entry name" value="Iml2-TPR_39"/>
    <property type="match status" value="1"/>
</dbReference>
<reference evidence="6 7" key="2">
    <citation type="submission" date="2015-05" db="EMBL/GenBank/DDBJ databases">
        <authorList>
            <person name="Morales-Cruz A."/>
            <person name="Amrine K.C."/>
            <person name="Cantu D."/>
        </authorList>
    </citation>
    <scope>NUCLEOTIDE SEQUENCE [LARGE SCALE GENOMIC DNA]</scope>
    <source>
        <strain evidence="6">UCRPC4</strain>
    </source>
</reference>
<dbReference type="InterPro" id="IPR019412">
    <property type="entry name" value="IML2/TPR_39"/>
</dbReference>
<accession>A0A0G2EAJ5</accession>
<dbReference type="OrthoDB" id="2154985at2759"/>
<evidence type="ECO:0000256" key="5">
    <source>
        <dbReference type="SAM" id="MobiDB-lite"/>
    </source>
</evidence>
<evidence type="ECO:0000313" key="7">
    <source>
        <dbReference type="Proteomes" id="UP000053317"/>
    </source>
</evidence>
<feature type="region of interest" description="Disordered" evidence="5">
    <location>
        <begin position="170"/>
        <end position="197"/>
    </location>
</feature>
<dbReference type="GO" id="GO:0005741">
    <property type="term" value="C:mitochondrial outer membrane"/>
    <property type="evidence" value="ECO:0007669"/>
    <property type="project" value="TreeGrafter"/>
</dbReference>
<evidence type="ECO:0000313" key="6">
    <source>
        <dbReference type="EMBL" id="KKY19997.1"/>
    </source>
</evidence>
<comment type="caution">
    <text evidence="6">The sequence shown here is derived from an EMBL/GenBank/DDBJ whole genome shotgun (WGS) entry which is preliminary data.</text>
</comment>
<evidence type="ECO:0000256" key="2">
    <source>
        <dbReference type="ARBA" id="ARBA00018424"/>
    </source>
</evidence>
<feature type="compositionally biased region" description="Polar residues" evidence="5">
    <location>
        <begin position="174"/>
        <end position="185"/>
    </location>
</feature>
<reference evidence="6 7" key="1">
    <citation type="submission" date="2015-05" db="EMBL/GenBank/DDBJ databases">
        <title>Distinctive expansion of gene families associated with plant cell wall degradation and secondary metabolism in the genomes of grapevine trunk pathogens.</title>
        <authorList>
            <person name="Lawrence D.P."/>
            <person name="Travadon R."/>
            <person name="Rolshausen P.E."/>
            <person name="Baumgartner K."/>
        </authorList>
    </citation>
    <scope>NUCLEOTIDE SEQUENCE [LARGE SCALE GENOMIC DNA]</scope>
    <source>
        <strain evidence="6">UCRPC4</strain>
    </source>
</reference>
<keyword evidence="7" id="KW-1185">Reference proteome</keyword>
<evidence type="ECO:0000256" key="1">
    <source>
        <dbReference type="ARBA" id="ARBA00011408"/>
    </source>
</evidence>
<dbReference type="GO" id="GO:0005829">
    <property type="term" value="C:cytosol"/>
    <property type="evidence" value="ECO:0007669"/>
    <property type="project" value="TreeGrafter"/>
</dbReference>
<comment type="subunit">
    <text evidence="1">Interacts with lipid droplet proteins.</text>
</comment>
<evidence type="ECO:0000256" key="3">
    <source>
        <dbReference type="ARBA" id="ARBA00019539"/>
    </source>
</evidence>
<dbReference type="AlphaFoldDB" id="A0A0G2EAJ5"/>
<feature type="region of interest" description="Disordered" evidence="5">
    <location>
        <begin position="679"/>
        <end position="709"/>
    </location>
</feature>
<dbReference type="Proteomes" id="UP000053317">
    <property type="component" value="Unassembled WGS sequence"/>
</dbReference>
<dbReference type="EMBL" id="LCWF01000103">
    <property type="protein sequence ID" value="KKY19997.1"/>
    <property type="molecule type" value="Genomic_DNA"/>
</dbReference>
<comment type="function">
    <text evidence="4">Inclusion body (IB) resident protein that interacts strongly with lipid droplet (LD) proteins. Involved in LD-mediated IB clearing after protein folding stress, probably by enabling access to the IBs of an LD-stored soluble sterol derivative that acts as a chaperone in inclusion clearing.</text>
</comment>
<dbReference type="PANTHER" id="PTHR31859:SF1">
    <property type="entry name" value="TETRATRICOPEPTIDE REPEAT PROTEIN 39C"/>
    <property type="match status" value="1"/>
</dbReference>